<dbReference type="EMBL" id="JACOFV010000008">
    <property type="protein sequence ID" value="MBC3862439.1"/>
    <property type="molecule type" value="Genomic_DNA"/>
</dbReference>
<proteinExistence type="predicted"/>
<dbReference type="RefSeq" id="WP_186912366.1">
    <property type="nucleotide sequence ID" value="NZ_JACOFV010000008.1"/>
</dbReference>
<dbReference type="AlphaFoldDB" id="A0A923KPT5"/>
<feature type="region of interest" description="Disordered" evidence="1">
    <location>
        <begin position="585"/>
        <end position="646"/>
    </location>
</feature>
<dbReference type="SUPFAM" id="SSF53098">
    <property type="entry name" value="Ribonuclease H-like"/>
    <property type="match status" value="1"/>
</dbReference>
<dbReference type="PROSITE" id="PS50994">
    <property type="entry name" value="INTEGRASE"/>
    <property type="match status" value="1"/>
</dbReference>
<evidence type="ECO:0000256" key="1">
    <source>
        <dbReference type="SAM" id="MobiDB-lite"/>
    </source>
</evidence>
<dbReference type="GO" id="GO:0003676">
    <property type="term" value="F:nucleic acid binding"/>
    <property type="evidence" value="ECO:0007669"/>
    <property type="project" value="InterPro"/>
</dbReference>
<feature type="compositionally biased region" description="Basic residues" evidence="1">
    <location>
        <begin position="585"/>
        <end position="595"/>
    </location>
</feature>
<dbReference type="Pfam" id="PF09299">
    <property type="entry name" value="Mu-transpos_C"/>
    <property type="match status" value="1"/>
</dbReference>
<feature type="domain" description="Integrase catalytic" evidence="2">
    <location>
        <begin position="231"/>
        <end position="434"/>
    </location>
</feature>
<organism evidence="3 4">
    <name type="scientific">Undibacterium jejuense</name>
    <dbReference type="NCBI Taxonomy" id="1344949"/>
    <lineage>
        <taxon>Bacteria</taxon>
        <taxon>Pseudomonadati</taxon>
        <taxon>Pseudomonadota</taxon>
        <taxon>Betaproteobacteria</taxon>
        <taxon>Burkholderiales</taxon>
        <taxon>Oxalobacteraceae</taxon>
        <taxon>Undibacterium</taxon>
    </lineage>
</organism>
<dbReference type="InterPro" id="IPR001584">
    <property type="entry name" value="Integrase_cat-core"/>
</dbReference>
<evidence type="ECO:0000259" key="2">
    <source>
        <dbReference type="PROSITE" id="PS50994"/>
    </source>
</evidence>
<evidence type="ECO:0000313" key="4">
    <source>
        <dbReference type="Proteomes" id="UP000634011"/>
    </source>
</evidence>
<evidence type="ECO:0000313" key="3">
    <source>
        <dbReference type="EMBL" id="MBC3862439.1"/>
    </source>
</evidence>
<dbReference type="GO" id="GO:0015074">
    <property type="term" value="P:DNA integration"/>
    <property type="evidence" value="ECO:0007669"/>
    <property type="project" value="InterPro"/>
</dbReference>
<gene>
    <name evidence="3" type="ORF">H8K32_10045</name>
</gene>
<feature type="compositionally biased region" description="Basic and acidic residues" evidence="1">
    <location>
        <begin position="608"/>
        <end position="625"/>
    </location>
</feature>
<name>A0A923KPT5_9BURK</name>
<protein>
    <submittedName>
        <fullName evidence="3">Transposase</fullName>
    </submittedName>
</protein>
<dbReference type="Proteomes" id="UP000634011">
    <property type="component" value="Unassembled WGS sequence"/>
</dbReference>
<dbReference type="InterPro" id="IPR012337">
    <property type="entry name" value="RNaseH-like_sf"/>
</dbReference>
<reference evidence="3" key="1">
    <citation type="submission" date="2020-08" db="EMBL/GenBank/DDBJ databases">
        <title>Novel species isolated from subtropical streams in China.</title>
        <authorList>
            <person name="Lu H."/>
        </authorList>
    </citation>
    <scope>NUCLEOTIDE SEQUENCE</scope>
    <source>
        <strain evidence="3">KACC 12607</strain>
    </source>
</reference>
<accession>A0A923KPT5</accession>
<dbReference type="Gene3D" id="3.30.420.10">
    <property type="entry name" value="Ribonuclease H-like superfamily/Ribonuclease H"/>
    <property type="match status" value="1"/>
</dbReference>
<dbReference type="InterPro" id="IPR036397">
    <property type="entry name" value="RNaseH_sf"/>
</dbReference>
<dbReference type="InterPro" id="IPR015378">
    <property type="entry name" value="Transposase-like_Mu_C"/>
</dbReference>
<comment type="caution">
    <text evidence="3">The sequence shown here is derived from an EMBL/GenBank/DDBJ whole genome shotgun (WGS) entry which is preliminary data.</text>
</comment>
<keyword evidence="4" id="KW-1185">Reference proteome</keyword>
<sequence length="646" mass="73741">MTNLASGGFFKVEAGALFSYRGRPVRIRRVLSLDSVVVQSLDTDETERVATEELRPITEVMPRELQKPITNDLEDYSDKDWAKAKEIYDVIEPLLIANRTRAQVEQAAIRAKVHPATVYEWIKLYSSSGHMSSLVPMTPGRKKGIKLIDPDAELIIEQVIEDIYLDSQRLNAAEIIEAVREKCRDQKIKMPHPNTIRNRLASLPQEKVLRAQGFVEDANKISKAILGSFPGADGPLSVVQIDHTPLDFIVVDEETREPLKRPWLTLAVDVYSRMIVGIYISLDAPSYVAVGCCLSMAMLPKKDYLASLGISGRWPVYGKMQKVHCDNGKDFKGKNLTRACDQYSISLQLRPVKTPRYGGHIERMIGNVNRVVHKLPGTTFAKPADRKGYDSKKKAALTLKEIETHIVEWIVNQYHQKIHSALNMSPIRKWELAILGDDKHLGHGLPLIPPDPQKLVIDFLPITMRTVQNYGIQIGTVTYYSEVLNRWINALSPDDPKKKRLFICRTDPRHLSKIWFFDPEANQYFEIPYRNLSNPDISRAEYTEISRKLKQEGRENIDEDVIFESIKRNRERTEHAITQTISVKRGRQTNSKKTKERKEAYTVTLNKTESKNVDESQTKKRPEPRDELDDLFDAPVAPIRNVRISS</sequence>